<evidence type="ECO:0000313" key="3">
    <source>
        <dbReference type="Proteomes" id="UP000030746"/>
    </source>
</evidence>
<dbReference type="RefSeq" id="XP_009049750.1">
    <property type="nucleotide sequence ID" value="XM_009051502.1"/>
</dbReference>
<dbReference type="AlphaFoldDB" id="V4AX08"/>
<feature type="region of interest" description="Disordered" evidence="1">
    <location>
        <begin position="221"/>
        <end position="243"/>
    </location>
</feature>
<dbReference type="EMBL" id="KB201021">
    <property type="protein sequence ID" value="ESO99590.1"/>
    <property type="molecule type" value="Genomic_DNA"/>
</dbReference>
<gene>
    <name evidence="2" type="ORF">LOTGIDRAFT_173734</name>
</gene>
<evidence type="ECO:0000256" key="1">
    <source>
        <dbReference type="SAM" id="MobiDB-lite"/>
    </source>
</evidence>
<accession>V4AX08</accession>
<feature type="compositionally biased region" description="Basic and acidic residues" evidence="1">
    <location>
        <begin position="226"/>
        <end position="242"/>
    </location>
</feature>
<reference evidence="2 3" key="1">
    <citation type="journal article" date="2013" name="Nature">
        <title>Insights into bilaterian evolution from three spiralian genomes.</title>
        <authorList>
            <person name="Simakov O."/>
            <person name="Marletaz F."/>
            <person name="Cho S.J."/>
            <person name="Edsinger-Gonzales E."/>
            <person name="Havlak P."/>
            <person name="Hellsten U."/>
            <person name="Kuo D.H."/>
            <person name="Larsson T."/>
            <person name="Lv J."/>
            <person name="Arendt D."/>
            <person name="Savage R."/>
            <person name="Osoegawa K."/>
            <person name="de Jong P."/>
            <person name="Grimwood J."/>
            <person name="Chapman J.A."/>
            <person name="Shapiro H."/>
            <person name="Aerts A."/>
            <person name="Otillar R.P."/>
            <person name="Terry A.Y."/>
            <person name="Boore J.L."/>
            <person name="Grigoriev I.V."/>
            <person name="Lindberg D.R."/>
            <person name="Seaver E.C."/>
            <person name="Weisblat D.A."/>
            <person name="Putnam N.H."/>
            <person name="Rokhsar D.S."/>
        </authorList>
    </citation>
    <scope>NUCLEOTIDE SEQUENCE [LARGE SCALE GENOMIC DNA]</scope>
</reference>
<keyword evidence="3" id="KW-1185">Reference proteome</keyword>
<evidence type="ECO:0000313" key="2">
    <source>
        <dbReference type="EMBL" id="ESO99590.1"/>
    </source>
</evidence>
<protein>
    <submittedName>
        <fullName evidence="2">Uncharacterized protein</fullName>
    </submittedName>
</protein>
<dbReference type="GeneID" id="20242494"/>
<organism evidence="2 3">
    <name type="scientific">Lottia gigantea</name>
    <name type="common">Giant owl limpet</name>
    <dbReference type="NCBI Taxonomy" id="225164"/>
    <lineage>
        <taxon>Eukaryota</taxon>
        <taxon>Metazoa</taxon>
        <taxon>Spiralia</taxon>
        <taxon>Lophotrochozoa</taxon>
        <taxon>Mollusca</taxon>
        <taxon>Gastropoda</taxon>
        <taxon>Patellogastropoda</taxon>
        <taxon>Lottioidea</taxon>
        <taxon>Lottiidae</taxon>
        <taxon>Lottia</taxon>
    </lineage>
</organism>
<dbReference type="CTD" id="20242494"/>
<dbReference type="Proteomes" id="UP000030746">
    <property type="component" value="Unassembled WGS sequence"/>
</dbReference>
<name>V4AX08_LOTGI</name>
<sequence length="311" mass="35601">MTYLDKISLIKGSKAKIIFLKSSHIIVAHCYMDGYRCRTMNKIRSFLMGKRAILKAVDTNVRASKLYLDEDSYQDDVWGVDIPRLGTPLLEQTKKKSLFPSKQSLMSSRESLSDMLSSSPTKKRMSLFSSKESLMSSKESLSNLSTLSGVAYRRHPDDQGSRFGRPYSVGTSKACYGRFSMLQLDGIVAIDEDAKEVSISLTNLERIESIQKRAFEIAHKRRKFQRNRESKKRPLSDDDYGSRKAKVHSMIQLPSEDALLVELSKAPIVVTRKSSIQKKSWEIRLERRRKMKKRRSAGYQTDDIFVDANYT</sequence>
<dbReference type="HOGENOM" id="CLU_895122_0_0_1"/>
<proteinExistence type="predicted"/>
<dbReference type="KEGG" id="lgi:LOTGIDRAFT_173734"/>